<organism evidence="1 2">
    <name type="scientific">Enterovibrio gelatinilyticus</name>
    <dbReference type="NCBI Taxonomy" id="2899819"/>
    <lineage>
        <taxon>Bacteria</taxon>
        <taxon>Pseudomonadati</taxon>
        <taxon>Pseudomonadota</taxon>
        <taxon>Gammaproteobacteria</taxon>
        <taxon>Vibrionales</taxon>
        <taxon>Vibrionaceae</taxon>
        <taxon>Enterovibrio</taxon>
    </lineage>
</organism>
<dbReference type="SUPFAM" id="SSF48371">
    <property type="entry name" value="ARM repeat"/>
    <property type="match status" value="1"/>
</dbReference>
<dbReference type="CDD" id="cd06561">
    <property type="entry name" value="AlkD_like"/>
    <property type="match status" value="1"/>
</dbReference>
<dbReference type="Proteomes" id="UP001149400">
    <property type="component" value="Unassembled WGS sequence"/>
</dbReference>
<dbReference type="PANTHER" id="PTHR34070">
    <property type="entry name" value="ARMADILLO-TYPE FOLD"/>
    <property type="match status" value="1"/>
</dbReference>
<dbReference type="PANTHER" id="PTHR34070:SF1">
    <property type="entry name" value="DNA ALKYLATION REPAIR PROTEIN"/>
    <property type="match status" value="1"/>
</dbReference>
<proteinExistence type="predicted"/>
<dbReference type="EMBL" id="JAJUBC010000021">
    <property type="protein sequence ID" value="MDD1794860.1"/>
    <property type="molecule type" value="Genomic_DNA"/>
</dbReference>
<keyword evidence="2" id="KW-1185">Reference proteome</keyword>
<sequence>MNDVASIIESLRSQGDPKSAQSSARFFKSGPGEYGEGDKFIGVRVPALRHAVKLHRAATLDTIAQLLASEWHEIRLFAVILLSEQFKKANTADRETIYHFYLSHSHRINNWDLVDSSAHHIVGGYLADKDRSILYELADSTSLWERRIAMMATFTFIRLNQFDDTIALAEKLLFDKEDLIHKVCGWMLRDVGNRDVALLRSFLNTHIADIPRTMLRYAIEKLDSEERKHFLSL</sequence>
<name>A0ABT5R4U0_9GAMM</name>
<dbReference type="Gene3D" id="1.25.10.90">
    <property type="match status" value="1"/>
</dbReference>
<reference evidence="1" key="1">
    <citation type="submission" date="2021-12" db="EMBL/GenBank/DDBJ databases">
        <title>Enterovibrio ZSDZ35 sp. nov. and Enterovibrio ZSDZ42 sp. nov., isolated from coastal seawater in Qingdao.</title>
        <authorList>
            <person name="Zhang P."/>
        </authorList>
    </citation>
    <scope>NUCLEOTIDE SEQUENCE</scope>
    <source>
        <strain evidence="1">ZSDZ42</strain>
    </source>
</reference>
<evidence type="ECO:0000313" key="2">
    <source>
        <dbReference type="Proteomes" id="UP001149400"/>
    </source>
</evidence>
<gene>
    <name evidence="1" type="ORF">LRP50_17145</name>
</gene>
<dbReference type="Pfam" id="PF08713">
    <property type="entry name" value="DNA_alkylation"/>
    <property type="match status" value="1"/>
</dbReference>
<comment type="caution">
    <text evidence="1">The sequence shown here is derived from an EMBL/GenBank/DDBJ whole genome shotgun (WGS) entry which is preliminary data.</text>
</comment>
<dbReference type="InterPro" id="IPR014825">
    <property type="entry name" value="DNA_alkylation"/>
</dbReference>
<dbReference type="RefSeq" id="WP_274165678.1">
    <property type="nucleotide sequence ID" value="NZ_JAJUBC010000021.1"/>
</dbReference>
<protein>
    <submittedName>
        <fullName evidence="1">DNA alkylation repair protein</fullName>
    </submittedName>
</protein>
<dbReference type="InterPro" id="IPR016024">
    <property type="entry name" value="ARM-type_fold"/>
</dbReference>
<accession>A0ABT5R4U0</accession>
<evidence type="ECO:0000313" key="1">
    <source>
        <dbReference type="EMBL" id="MDD1794860.1"/>
    </source>
</evidence>